<proteinExistence type="predicted"/>
<evidence type="ECO:0000313" key="3">
    <source>
        <dbReference type="Proteomes" id="UP000234323"/>
    </source>
</evidence>
<accession>A0A2I1H413</accession>
<evidence type="ECO:0000313" key="2">
    <source>
        <dbReference type="EMBL" id="PKY53619.1"/>
    </source>
</evidence>
<gene>
    <name evidence="2" type="ORF">RhiirA4_43532</name>
</gene>
<reference evidence="2 3" key="1">
    <citation type="submission" date="2015-10" db="EMBL/GenBank/DDBJ databases">
        <title>Genome analyses suggest a sexual origin of heterokaryosis in a supposedly ancient asexual fungus.</title>
        <authorList>
            <person name="Ropars J."/>
            <person name="Sedzielewska K."/>
            <person name="Noel J."/>
            <person name="Charron P."/>
            <person name="Farinelli L."/>
            <person name="Marton T."/>
            <person name="Kruger M."/>
            <person name="Pelin A."/>
            <person name="Brachmann A."/>
            <person name="Corradi N."/>
        </authorList>
    </citation>
    <scope>NUCLEOTIDE SEQUENCE [LARGE SCALE GENOMIC DNA]</scope>
    <source>
        <strain evidence="2 3">A4</strain>
    </source>
</reference>
<keyword evidence="1" id="KW-0812">Transmembrane</keyword>
<name>A0A2I1H413_9GLOM</name>
<organism evidence="2 3">
    <name type="scientific">Rhizophagus irregularis</name>
    <dbReference type="NCBI Taxonomy" id="588596"/>
    <lineage>
        <taxon>Eukaryota</taxon>
        <taxon>Fungi</taxon>
        <taxon>Fungi incertae sedis</taxon>
        <taxon>Mucoromycota</taxon>
        <taxon>Glomeromycotina</taxon>
        <taxon>Glomeromycetes</taxon>
        <taxon>Glomerales</taxon>
        <taxon>Glomeraceae</taxon>
        <taxon>Rhizophagus</taxon>
    </lineage>
</organism>
<comment type="caution">
    <text evidence="2">The sequence shown here is derived from an EMBL/GenBank/DDBJ whole genome shotgun (WGS) entry which is preliminary data.</text>
</comment>
<keyword evidence="1" id="KW-0472">Membrane</keyword>
<dbReference type="EMBL" id="LLXI01001428">
    <property type="protein sequence ID" value="PKY53619.1"/>
    <property type="molecule type" value="Genomic_DNA"/>
</dbReference>
<dbReference type="Proteomes" id="UP000234323">
    <property type="component" value="Unassembled WGS sequence"/>
</dbReference>
<dbReference type="AlphaFoldDB" id="A0A2I1H413"/>
<sequence>MNIFNFYFTLLIRYKFRFTSRTLYYIIFLCTFFLCSYFFLLLFHSFVRCYFFLTTQRKKIPHI</sequence>
<keyword evidence="3" id="KW-1185">Reference proteome</keyword>
<feature type="transmembrane region" description="Helical" evidence="1">
    <location>
        <begin position="23"/>
        <end position="53"/>
    </location>
</feature>
<keyword evidence="1" id="KW-1133">Transmembrane helix</keyword>
<evidence type="ECO:0000256" key="1">
    <source>
        <dbReference type="SAM" id="Phobius"/>
    </source>
</evidence>
<protein>
    <submittedName>
        <fullName evidence="2">Uncharacterized protein</fullName>
    </submittedName>
</protein>